<dbReference type="Gene3D" id="1.25.40.20">
    <property type="entry name" value="Ankyrin repeat-containing domain"/>
    <property type="match status" value="1"/>
</dbReference>
<proteinExistence type="predicted"/>
<evidence type="ECO:0000313" key="1">
    <source>
        <dbReference type="EMBL" id="MEA0971656.1"/>
    </source>
</evidence>
<dbReference type="Proteomes" id="UP001291687">
    <property type="component" value="Unassembled WGS sequence"/>
</dbReference>
<dbReference type="RefSeq" id="WP_322777570.1">
    <property type="nucleotide sequence ID" value="NZ_JARJFB010000204.1"/>
</dbReference>
<comment type="caution">
    <text evidence="1">The sequence shown here is derived from an EMBL/GenBank/DDBJ whole genome shotgun (WGS) entry which is preliminary data.</text>
</comment>
<name>A0ABU5NEP8_9RICK</name>
<accession>A0ABU5NEP8</accession>
<reference evidence="1 2" key="1">
    <citation type="submission" date="2023-03" db="EMBL/GenBank/DDBJ databases">
        <title>Host association and intracellularity evolved multiple times independently in the Rickettsiales.</title>
        <authorList>
            <person name="Castelli M."/>
            <person name="Nardi T."/>
            <person name="Gammuto L."/>
            <person name="Bellinzona G."/>
            <person name="Sabaneyeva E."/>
            <person name="Potekhin A."/>
            <person name="Serra V."/>
            <person name="Petroni G."/>
            <person name="Sassera D."/>
        </authorList>
    </citation>
    <scope>NUCLEOTIDE SEQUENCE [LARGE SCALE GENOMIC DNA]</scope>
    <source>
        <strain evidence="1 2">Sr 2-6</strain>
    </source>
</reference>
<evidence type="ECO:0000313" key="2">
    <source>
        <dbReference type="Proteomes" id="UP001291687"/>
    </source>
</evidence>
<dbReference type="EMBL" id="JARJFB010000204">
    <property type="protein sequence ID" value="MEA0971656.1"/>
    <property type="molecule type" value="Genomic_DNA"/>
</dbReference>
<dbReference type="SUPFAM" id="SSF48403">
    <property type="entry name" value="Ankyrin repeat"/>
    <property type="match status" value="1"/>
</dbReference>
<keyword evidence="2" id="KW-1185">Reference proteome</keyword>
<sequence>MSKVKNYNKLQDAVLRITPDAFRQVIQLENLDPNSCGDYDSSILSFSIREFKLDHARVLLEFGATTDKASLEHAVSYYTMIAPYNSAEILRLMLDKYNADINITDRYGDTILPKAIQAYTNDTNFLEVVDLIFKHGGNLSIKNNADSTMFAEIFKLFDSYNYEKIVDVFKLLLPYVHSQKIDVNEVIDSGNILVEVLAKHGIKEEVRQKIFEEMISFESENGQPLFNIDAGMIRNILYGHGKYVC</sequence>
<organism evidence="1 2">
    <name type="scientific">Candidatus Megaera venefica</name>
    <dbReference type="NCBI Taxonomy" id="2055910"/>
    <lineage>
        <taxon>Bacteria</taxon>
        <taxon>Pseudomonadati</taxon>
        <taxon>Pseudomonadota</taxon>
        <taxon>Alphaproteobacteria</taxon>
        <taxon>Rickettsiales</taxon>
        <taxon>Rickettsiaceae</taxon>
        <taxon>Candidatus Megaera</taxon>
    </lineage>
</organism>
<dbReference type="InterPro" id="IPR036770">
    <property type="entry name" value="Ankyrin_rpt-contain_sf"/>
</dbReference>
<protein>
    <submittedName>
        <fullName evidence="1">Ankyrin repeat-containing protein</fullName>
    </submittedName>
</protein>
<gene>
    <name evidence="1" type="ORF">Megvenef_01640</name>
</gene>